<gene>
    <name evidence="1" type="ORF">PQ628_25890</name>
</gene>
<evidence type="ECO:0000313" key="2">
    <source>
        <dbReference type="Proteomes" id="UP001215078"/>
    </source>
</evidence>
<dbReference type="AlphaFoldDB" id="A0AAW6IME7"/>
<dbReference type="RefSeq" id="WP_229086023.1">
    <property type="nucleotide sequence ID" value="NZ_JADMVQ010000002.1"/>
</dbReference>
<sequence>MNKVMYEVWGEDTFARESYLVGTFETREKAGKALEASEKSVLDQCEELRDTYWIVELTPEREKERKEWERNQEEQRRSKSDFDYSHLCELISRLNSKLLEVVVQDMKGTITDKEVKLLEENEKVSDCYDSLSFQYIRGVKDEQCCLVYVEIGFKDEGRMSTSCFVGTPNQIRRQFSFKRGEKFVCRIIDKMIVDFF</sequence>
<accession>A0AAW6IME7</accession>
<name>A0AAW6IME7_BACOV</name>
<protein>
    <recommendedName>
        <fullName evidence="3">SPOR domain-containing protein</fullName>
    </recommendedName>
</protein>
<proteinExistence type="predicted"/>
<evidence type="ECO:0008006" key="3">
    <source>
        <dbReference type="Google" id="ProtNLM"/>
    </source>
</evidence>
<comment type="caution">
    <text evidence="1">The sequence shown here is derived from an EMBL/GenBank/DDBJ whole genome shotgun (WGS) entry which is preliminary data.</text>
</comment>
<evidence type="ECO:0000313" key="1">
    <source>
        <dbReference type="EMBL" id="MDC7961633.1"/>
    </source>
</evidence>
<dbReference type="EMBL" id="JAQQPO010000053">
    <property type="protein sequence ID" value="MDC7961633.1"/>
    <property type="molecule type" value="Genomic_DNA"/>
</dbReference>
<reference evidence="1" key="1">
    <citation type="submission" date="2022-10" db="EMBL/GenBank/DDBJ databases">
        <title>Human gut microbiome strain richness.</title>
        <authorList>
            <person name="Chen-Liaw A."/>
        </authorList>
    </citation>
    <scope>NUCLEOTIDE SEQUENCE</scope>
    <source>
        <strain evidence="1">RTP21484st1_H8_RTP21484_190118</strain>
    </source>
</reference>
<organism evidence="1 2">
    <name type="scientific">Bacteroides ovatus</name>
    <dbReference type="NCBI Taxonomy" id="28116"/>
    <lineage>
        <taxon>Bacteria</taxon>
        <taxon>Pseudomonadati</taxon>
        <taxon>Bacteroidota</taxon>
        <taxon>Bacteroidia</taxon>
        <taxon>Bacteroidales</taxon>
        <taxon>Bacteroidaceae</taxon>
        <taxon>Bacteroides</taxon>
    </lineage>
</organism>
<dbReference type="Proteomes" id="UP001215078">
    <property type="component" value="Unassembled WGS sequence"/>
</dbReference>